<comment type="caution">
    <text evidence="1">The sequence shown here is derived from an EMBL/GenBank/DDBJ whole genome shotgun (WGS) entry which is preliminary data.</text>
</comment>
<protein>
    <submittedName>
        <fullName evidence="1">Uncharacterized protein</fullName>
    </submittedName>
</protein>
<organism evidence="1 2">
    <name type="scientific">Cymbomonas tetramitiformis</name>
    <dbReference type="NCBI Taxonomy" id="36881"/>
    <lineage>
        <taxon>Eukaryota</taxon>
        <taxon>Viridiplantae</taxon>
        <taxon>Chlorophyta</taxon>
        <taxon>Pyramimonadophyceae</taxon>
        <taxon>Pyramimonadales</taxon>
        <taxon>Pyramimonadaceae</taxon>
        <taxon>Cymbomonas</taxon>
    </lineage>
</organism>
<evidence type="ECO:0000313" key="1">
    <source>
        <dbReference type="EMBL" id="KAK3250067.1"/>
    </source>
</evidence>
<dbReference type="Proteomes" id="UP001190700">
    <property type="component" value="Unassembled WGS sequence"/>
</dbReference>
<accession>A0AAE0C7Y1</accession>
<keyword evidence="2" id="KW-1185">Reference proteome</keyword>
<reference evidence="1 2" key="1">
    <citation type="journal article" date="2015" name="Genome Biol. Evol.">
        <title>Comparative Genomics of a Bacterivorous Green Alga Reveals Evolutionary Causalities and Consequences of Phago-Mixotrophic Mode of Nutrition.</title>
        <authorList>
            <person name="Burns J.A."/>
            <person name="Paasch A."/>
            <person name="Narechania A."/>
            <person name="Kim E."/>
        </authorList>
    </citation>
    <scope>NUCLEOTIDE SEQUENCE [LARGE SCALE GENOMIC DNA]</scope>
    <source>
        <strain evidence="1 2">PLY_AMNH</strain>
    </source>
</reference>
<gene>
    <name evidence="1" type="ORF">CYMTET_40535</name>
</gene>
<sequence length="213" mass="24450">MDTMQLVQSQGEQVQALMQQITELMAEGERRRRLQQQGSRLRADLQPPAHRVYSYHWSRVGLHWYSVDSRGSVGVVVPVYDHYVSVNTLGAFRPGSGFGQRQWEAGRTAYKSWACLCYILVFCGDNWGWSFEDLGQDDGSAPSSTKFPFVLPKWVTLAWWCRRLSSLRRGSAQPTWYCTLTGTTLWSLDGLGSFFTFKKKPFTKLYIAPKESW</sequence>
<evidence type="ECO:0000313" key="2">
    <source>
        <dbReference type="Proteomes" id="UP001190700"/>
    </source>
</evidence>
<proteinExistence type="predicted"/>
<dbReference type="EMBL" id="LGRX02026938">
    <property type="protein sequence ID" value="KAK3250067.1"/>
    <property type="molecule type" value="Genomic_DNA"/>
</dbReference>
<name>A0AAE0C7Y1_9CHLO</name>
<dbReference type="AlphaFoldDB" id="A0AAE0C7Y1"/>